<keyword evidence="1" id="KW-0805">Transcription regulation</keyword>
<evidence type="ECO:0000256" key="2">
    <source>
        <dbReference type="ARBA" id="ARBA00023125"/>
    </source>
</evidence>
<evidence type="ECO:0000256" key="1">
    <source>
        <dbReference type="ARBA" id="ARBA00023015"/>
    </source>
</evidence>
<organism evidence="6 7">
    <name type="scientific">Mogibacterium diversum</name>
    <dbReference type="NCBI Taxonomy" id="114527"/>
    <lineage>
        <taxon>Bacteria</taxon>
        <taxon>Bacillati</taxon>
        <taxon>Bacillota</taxon>
        <taxon>Clostridia</taxon>
        <taxon>Peptostreptococcales</taxon>
        <taxon>Anaerovoracaceae</taxon>
        <taxon>Mogibacterium</taxon>
    </lineage>
</organism>
<dbReference type="PANTHER" id="PTHR42756:SF1">
    <property type="entry name" value="TRANSCRIPTIONAL REPRESSOR OF EMRAB OPERON"/>
    <property type="match status" value="1"/>
</dbReference>
<dbReference type="KEGG" id="mdv:C5Q96_04145"/>
<dbReference type="InterPro" id="IPR036388">
    <property type="entry name" value="WH-like_DNA-bd_sf"/>
</dbReference>
<dbReference type="InterPro" id="IPR036390">
    <property type="entry name" value="WH_DNA-bd_sf"/>
</dbReference>
<keyword evidence="2" id="KW-0238">DNA-binding</keyword>
<keyword evidence="3" id="KW-0804">Transcription</keyword>
<dbReference type="PRINTS" id="PR00598">
    <property type="entry name" value="HTHMARR"/>
</dbReference>
<dbReference type="GeneID" id="78391449"/>
<reference evidence="7" key="1">
    <citation type="submission" date="2018-02" db="EMBL/GenBank/DDBJ databases">
        <authorList>
            <person name="Holder M.E."/>
            <person name="Ajami N.J."/>
            <person name="Petrosino J.F."/>
        </authorList>
    </citation>
    <scope>NUCLEOTIDE SEQUENCE [LARGE SCALE GENOMIC DNA]</scope>
    <source>
        <strain evidence="7">CCUG 47132</strain>
    </source>
</reference>
<feature type="compositionally biased region" description="Basic and acidic residues" evidence="4">
    <location>
        <begin position="172"/>
        <end position="183"/>
    </location>
</feature>
<dbReference type="RefSeq" id="WP_106057151.1">
    <property type="nucleotide sequence ID" value="NZ_CAUSVY010000002.1"/>
</dbReference>
<dbReference type="Pfam" id="PF01047">
    <property type="entry name" value="MarR"/>
    <property type="match status" value="1"/>
</dbReference>
<dbReference type="PROSITE" id="PS50995">
    <property type="entry name" value="HTH_MARR_2"/>
    <property type="match status" value="1"/>
</dbReference>
<evidence type="ECO:0000256" key="3">
    <source>
        <dbReference type="ARBA" id="ARBA00023163"/>
    </source>
</evidence>
<feature type="region of interest" description="Disordered" evidence="4">
    <location>
        <begin position="163"/>
        <end position="183"/>
    </location>
</feature>
<gene>
    <name evidence="6" type="ORF">C5Q96_04145</name>
</gene>
<dbReference type="GO" id="GO:0003700">
    <property type="term" value="F:DNA-binding transcription factor activity"/>
    <property type="evidence" value="ECO:0007669"/>
    <property type="project" value="InterPro"/>
</dbReference>
<sequence length="183" mass="21190">MKEYQSKFLLQMHNFHKIKFWSLVPELNPSEHMLVFALCRCEAGKCGEFSDDLDIKLPEMKGVKVSDLAKAVRMTMPGVSRALAGLEEKGIIERRIDKSDRRNTLVFLTEDGYSKIREYKKRINKYFETVFERFGEDRVAEVIELIGELSEIAQEELQKELIGSESMQDGRAVSEDKIKDIHQ</sequence>
<evidence type="ECO:0000313" key="6">
    <source>
        <dbReference type="EMBL" id="AVM48075.1"/>
    </source>
</evidence>
<dbReference type="InterPro" id="IPR000835">
    <property type="entry name" value="HTH_MarR-typ"/>
</dbReference>
<dbReference type="GO" id="GO:0003677">
    <property type="term" value="F:DNA binding"/>
    <property type="evidence" value="ECO:0007669"/>
    <property type="project" value="UniProtKB-KW"/>
</dbReference>
<proteinExistence type="predicted"/>
<dbReference type="SMART" id="SM00347">
    <property type="entry name" value="HTH_MARR"/>
    <property type="match status" value="1"/>
</dbReference>
<accession>A0A2S0L473</accession>
<dbReference type="Proteomes" id="UP000237883">
    <property type="component" value="Chromosome"/>
</dbReference>
<dbReference type="OrthoDB" id="9808725at2"/>
<evidence type="ECO:0000256" key="4">
    <source>
        <dbReference type="SAM" id="MobiDB-lite"/>
    </source>
</evidence>
<evidence type="ECO:0000259" key="5">
    <source>
        <dbReference type="PROSITE" id="PS50995"/>
    </source>
</evidence>
<dbReference type="Gene3D" id="1.10.10.10">
    <property type="entry name" value="Winged helix-like DNA-binding domain superfamily/Winged helix DNA-binding domain"/>
    <property type="match status" value="1"/>
</dbReference>
<protein>
    <recommendedName>
        <fullName evidence="5">HTH marR-type domain-containing protein</fullName>
    </recommendedName>
</protein>
<name>A0A2S0L473_9FIRM</name>
<evidence type="ECO:0000313" key="7">
    <source>
        <dbReference type="Proteomes" id="UP000237883"/>
    </source>
</evidence>
<dbReference type="PANTHER" id="PTHR42756">
    <property type="entry name" value="TRANSCRIPTIONAL REGULATOR, MARR"/>
    <property type="match status" value="1"/>
</dbReference>
<dbReference type="AlphaFoldDB" id="A0A2S0L473"/>
<dbReference type="EMBL" id="CP027228">
    <property type="protein sequence ID" value="AVM48075.1"/>
    <property type="molecule type" value="Genomic_DNA"/>
</dbReference>
<dbReference type="SUPFAM" id="SSF46785">
    <property type="entry name" value="Winged helix' DNA-binding domain"/>
    <property type="match status" value="1"/>
</dbReference>
<keyword evidence="7" id="KW-1185">Reference proteome</keyword>
<feature type="domain" description="HTH marR-type" evidence="5">
    <location>
        <begin position="1"/>
        <end position="151"/>
    </location>
</feature>